<feature type="transmembrane region" description="Helical" evidence="7">
    <location>
        <begin position="96"/>
        <end position="117"/>
    </location>
</feature>
<accession>A0A255H4J7</accession>
<dbReference type="InterPro" id="IPR020846">
    <property type="entry name" value="MFS_dom"/>
</dbReference>
<evidence type="ECO:0000259" key="8">
    <source>
        <dbReference type="PROSITE" id="PS50850"/>
    </source>
</evidence>
<comment type="caution">
    <text evidence="9">The sequence shown here is derived from an EMBL/GenBank/DDBJ whole genome shotgun (WGS) entry which is preliminary data.</text>
</comment>
<feature type="transmembrane region" description="Helical" evidence="7">
    <location>
        <begin position="261"/>
        <end position="282"/>
    </location>
</feature>
<keyword evidence="4 7" id="KW-1133">Transmembrane helix</keyword>
<dbReference type="Pfam" id="PF07690">
    <property type="entry name" value="MFS_1"/>
    <property type="match status" value="1"/>
</dbReference>
<dbReference type="Proteomes" id="UP000216311">
    <property type="component" value="Unassembled WGS sequence"/>
</dbReference>
<evidence type="ECO:0000256" key="5">
    <source>
        <dbReference type="ARBA" id="ARBA00023136"/>
    </source>
</evidence>
<feature type="transmembrane region" description="Helical" evidence="7">
    <location>
        <begin position="129"/>
        <end position="146"/>
    </location>
</feature>
<feature type="transmembrane region" description="Helical" evidence="7">
    <location>
        <begin position="356"/>
        <end position="377"/>
    </location>
</feature>
<dbReference type="CDD" id="cd17324">
    <property type="entry name" value="MFS_NepI_like"/>
    <property type="match status" value="1"/>
</dbReference>
<dbReference type="InterPro" id="IPR011701">
    <property type="entry name" value="MFS"/>
</dbReference>
<evidence type="ECO:0000313" key="9">
    <source>
        <dbReference type="EMBL" id="OYO22133.1"/>
    </source>
</evidence>
<evidence type="ECO:0000256" key="4">
    <source>
        <dbReference type="ARBA" id="ARBA00022989"/>
    </source>
</evidence>
<keyword evidence="5 7" id="KW-0472">Membrane</keyword>
<reference evidence="9 10" key="1">
    <citation type="submission" date="2017-07" db="EMBL/GenBank/DDBJ databases">
        <title>Draft whole genome sequences of clinical Proprionibacteriaceae strains.</title>
        <authorList>
            <person name="Bernier A.-M."/>
            <person name="Bernard K."/>
            <person name="Domingo M.-C."/>
        </authorList>
    </citation>
    <scope>NUCLEOTIDE SEQUENCE [LARGE SCALE GENOMIC DNA]</scope>
    <source>
        <strain evidence="9 10">NML 130396</strain>
    </source>
</reference>
<dbReference type="PROSITE" id="PS50850">
    <property type="entry name" value="MFS"/>
    <property type="match status" value="1"/>
</dbReference>
<proteinExistence type="predicted"/>
<dbReference type="PANTHER" id="PTHR43124">
    <property type="entry name" value="PURINE EFFLUX PUMP PBUE"/>
    <property type="match status" value="1"/>
</dbReference>
<evidence type="ECO:0000256" key="3">
    <source>
        <dbReference type="ARBA" id="ARBA00022692"/>
    </source>
</evidence>
<feature type="transmembrane region" description="Helical" evidence="7">
    <location>
        <begin position="225"/>
        <end position="249"/>
    </location>
</feature>
<feature type="domain" description="Major facilitator superfamily (MFS) profile" evidence="8">
    <location>
        <begin position="26"/>
        <end position="405"/>
    </location>
</feature>
<gene>
    <name evidence="9" type="ORF">CGZ93_09560</name>
</gene>
<dbReference type="PANTHER" id="PTHR43124:SF3">
    <property type="entry name" value="CHLORAMPHENICOL EFFLUX PUMP RV0191"/>
    <property type="match status" value="1"/>
</dbReference>
<feature type="transmembrane region" description="Helical" evidence="7">
    <location>
        <begin position="158"/>
        <end position="178"/>
    </location>
</feature>
<feature type="transmembrane region" description="Helical" evidence="7">
    <location>
        <begin position="289"/>
        <end position="308"/>
    </location>
</feature>
<evidence type="ECO:0000313" key="10">
    <source>
        <dbReference type="Proteomes" id="UP000216311"/>
    </source>
</evidence>
<keyword evidence="10" id="KW-1185">Reference proteome</keyword>
<dbReference type="AlphaFoldDB" id="A0A255H4J7"/>
<comment type="subcellular location">
    <subcellularLocation>
        <location evidence="1">Cell membrane</location>
        <topology evidence="1">Multi-pass membrane protein</topology>
    </subcellularLocation>
</comment>
<dbReference type="Gene3D" id="1.20.1250.20">
    <property type="entry name" value="MFS general substrate transporter like domains"/>
    <property type="match status" value="1"/>
</dbReference>
<dbReference type="RefSeq" id="WP_094363878.1">
    <property type="nucleotide sequence ID" value="NZ_NMVQ01000012.1"/>
</dbReference>
<feature type="transmembrane region" description="Helical" evidence="7">
    <location>
        <begin position="32"/>
        <end position="56"/>
    </location>
</feature>
<evidence type="ECO:0000256" key="1">
    <source>
        <dbReference type="ARBA" id="ARBA00004651"/>
    </source>
</evidence>
<feature type="transmembrane region" description="Helical" evidence="7">
    <location>
        <begin position="314"/>
        <end position="335"/>
    </location>
</feature>
<protein>
    <submittedName>
        <fullName evidence="9">MFS transporter</fullName>
    </submittedName>
</protein>
<dbReference type="GO" id="GO:0022857">
    <property type="term" value="F:transmembrane transporter activity"/>
    <property type="evidence" value="ECO:0007669"/>
    <property type="project" value="InterPro"/>
</dbReference>
<feature type="transmembrane region" description="Helical" evidence="7">
    <location>
        <begin position="68"/>
        <end position="89"/>
    </location>
</feature>
<keyword evidence="2" id="KW-1003">Cell membrane</keyword>
<name>A0A255H4J7_9ACTN</name>
<evidence type="ECO:0000256" key="7">
    <source>
        <dbReference type="SAM" id="Phobius"/>
    </source>
</evidence>
<feature type="region of interest" description="Disordered" evidence="6">
    <location>
        <begin position="1"/>
        <end position="21"/>
    </location>
</feature>
<sequence length="409" mass="41717">MTAPTMIRRLTPPAPGTDPSTLSRGRIAAAELALIIGGLAIGTAEFVSMGLLPQIADGIGVSIPTAGHVISAYAIGVVVGAPLFAVLGARHARHRMLLLQMALFVVGNLAAAAASGYDLLVASRVLAGLPHGAFFGLAALVAVDLAPPGRAGRAVGRVMLGIPVANIVGVPLATWLGQAVGWRSAYLLVAGIGLLSLAMVACFVPRSHSDRTRTVRREVGEFANWQVALTLLTGAAGFGGMFAMYSYIAPTVTEVSRLAESMVPLFLLVYGIGMFIGTGLGGRLADWSVARTIVIGLISNGILLAVFTQTAAHPIAAVVTVFGISVSASLFVVGLQLRLMRAAGGARTLGAASNHAALNLANALGAWLGGLVISAGLGWTAPSWVGAGLSMLGLLVFGTALLVQRRRGA</sequence>
<feature type="transmembrane region" description="Helical" evidence="7">
    <location>
        <begin position="383"/>
        <end position="403"/>
    </location>
</feature>
<evidence type="ECO:0000256" key="6">
    <source>
        <dbReference type="SAM" id="MobiDB-lite"/>
    </source>
</evidence>
<keyword evidence="3 7" id="KW-0812">Transmembrane</keyword>
<organism evidence="9 10">
    <name type="scientific">Enemella dayhoffiae</name>
    <dbReference type="NCBI Taxonomy" id="2016507"/>
    <lineage>
        <taxon>Bacteria</taxon>
        <taxon>Bacillati</taxon>
        <taxon>Actinomycetota</taxon>
        <taxon>Actinomycetes</taxon>
        <taxon>Propionibacteriales</taxon>
        <taxon>Propionibacteriaceae</taxon>
        <taxon>Enemella</taxon>
    </lineage>
</organism>
<dbReference type="InterPro" id="IPR050189">
    <property type="entry name" value="MFS_Efflux_Transporters"/>
</dbReference>
<dbReference type="SUPFAM" id="SSF103473">
    <property type="entry name" value="MFS general substrate transporter"/>
    <property type="match status" value="1"/>
</dbReference>
<dbReference type="GO" id="GO:0005886">
    <property type="term" value="C:plasma membrane"/>
    <property type="evidence" value="ECO:0007669"/>
    <property type="project" value="UniProtKB-SubCell"/>
</dbReference>
<dbReference type="InterPro" id="IPR036259">
    <property type="entry name" value="MFS_trans_sf"/>
</dbReference>
<feature type="transmembrane region" description="Helical" evidence="7">
    <location>
        <begin position="184"/>
        <end position="204"/>
    </location>
</feature>
<evidence type="ECO:0000256" key="2">
    <source>
        <dbReference type="ARBA" id="ARBA00022475"/>
    </source>
</evidence>
<dbReference type="OrthoDB" id="9814237at2"/>
<dbReference type="EMBL" id="NMVQ01000012">
    <property type="protein sequence ID" value="OYO22133.1"/>
    <property type="molecule type" value="Genomic_DNA"/>
</dbReference>